<evidence type="ECO:0000313" key="2">
    <source>
        <dbReference type="Proteomes" id="UP000789525"/>
    </source>
</evidence>
<dbReference type="EMBL" id="CAJVPT010002151">
    <property type="protein sequence ID" value="CAG8476372.1"/>
    <property type="molecule type" value="Genomic_DNA"/>
</dbReference>
<reference evidence="1" key="1">
    <citation type="submission" date="2021-06" db="EMBL/GenBank/DDBJ databases">
        <authorList>
            <person name="Kallberg Y."/>
            <person name="Tangrot J."/>
            <person name="Rosling A."/>
        </authorList>
    </citation>
    <scope>NUCLEOTIDE SEQUENCE</scope>
    <source>
        <strain evidence="1">CL356</strain>
    </source>
</reference>
<comment type="caution">
    <text evidence="1">The sequence shown here is derived from an EMBL/GenBank/DDBJ whole genome shotgun (WGS) entry which is preliminary data.</text>
</comment>
<protein>
    <submittedName>
        <fullName evidence="1">1523_t:CDS:1</fullName>
    </submittedName>
</protein>
<evidence type="ECO:0000313" key="1">
    <source>
        <dbReference type="EMBL" id="CAG8476372.1"/>
    </source>
</evidence>
<dbReference type="Proteomes" id="UP000789525">
    <property type="component" value="Unassembled WGS sequence"/>
</dbReference>
<accession>A0ACA9KIW7</accession>
<gene>
    <name evidence="1" type="ORF">ACOLOM_LOCUS1814</name>
</gene>
<proteinExistence type="predicted"/>
<name>A0ACA9KIW7_9GLOM</name>
<organism evidence="1 2">
    <name type="scientific">Acaulospora colombiana</name>
    <dbReference type="NCBI Taxonomy" id="27376"/>
    <lineage>
        <taxon>Eukaryota</taxon>
        <taxon>Fungi</taxon>
        <taxon>Fungi incertae sedis</taxon>
        <taxon>Mucoromycota</taxon>
        <taxon>Glomeromycotina</taxon>
        <taxon>Glomeromycetes</taxon>
        <taxon>Diversisporales</taxon>
        <taxon>Acaulosporaceae</taxon>
        <taxon>Acaulospora</taxon>
    </lineage>
</organism>
<keyword evidence="2" id="KW-1185">Reference proteome</keyword>
<sequence>MTKSHLNFELSTTSPAIAIPARKVLYRASVQETRTSPITGNPIFDSKQMTTNFHPSSETDSLESNRISSSLTTLTLSEIETSRSPNGLSPRTRSLSYTKGTRGSSGGHFGRTSSLARNPFSDCEIFTAEGLKPLIESNATRLSNGSNESLGETRGSSKPAVLQDKKSGSVEKKLRRKSSWDIVELLALDNFRNWMVCFCVVNFDLELGQAIDSMYPPLELGDEEKKNICFSSFPDSNSFDVGDTIRASEGFESSRETLEAKYLTRKYPFVGLFSRVVSILGPSYFEVGKPMLEAACHDIARWFVNYHWFRLDEEIDQIDAN</sequence>